<comment type="similarity">
    <text evidence="2 12">Belongs to the peptidase C14A family.</text>
</comment>
<accession>A0A6J2WLM0</accession>
<dbReference type="SMART" id="SM00115">
    <property type="entry name" value="CASc"/>
    <property type="match status" value="1"/>
</dbReference>
<dbReference type="InterPro" id="IPR015917">
    <property type="entry name" value="Pept_C14A"/>
</dbReference>
<evidence type="ECO:0000313" key="16">
    <source>
        <dbReference type="RefSeq" id="XP_030644206.1"/>
    </source>
</evidence>
<name>A0A6J2WLM0_CHACN</name>
<keyword evidence="4" id="KW-0645">Protease</keyword>
<feature type="domain" description="Caspase family p20" evidence="14">
    <location>
        <begin position="27"/>
        <end position="151"/>
    </location>
</feature>
<dbReference type="GO" id="GO:0006915">
    <property type="term" value="P:apoptotic process"/>
    <property type="evidence" value="ECO:0007669"/>
    <property type="project" value="UniProtKB-KW"/>
</dbReference>
<keyword evidence="7" id="KW-0788">Thiol protease</keyword>
<protein>
    <recommendedName>
        <fullName evidence="11">Caspase-3</fullName>
        <ecNumber evidence="10">3.4.22.56</ecNumber>
    </recommendedName>
</protein>
<organism evidence="15 16">
    <name type="scientific">Chanos chanos</name>
    <name type="common">Milkfish</name>
    <name type="synonym">Mugil chanos</name>
    <dbReference type="NCBI Taxonomy" id="29144"/>
    <lineage>
        <taxon>Eukaryota</taxon>
        <taxon>Metazoa</taxon>
        <taxon>Chordata</taxon>
        <taxon>Craniata</taxon>
        <taxon>Vertebrata</taxon>
        <taxon>Euteleostomi</taxon>
        <taxon>Actinopterygii</taxon>
        <taxon>Neopterygii</taxon>
        <taxon>Teleostei</taxon>
        <taxon>Ostariophysi</taxon>
        <taxon>Gonorynchiformes</taxon>
        <taxon>Chanidae</taxon>
        <taxon>Chanos</taxon>
    </lineage>
</organism>
<dbReference type="InterPro" id="IPR033139">
    <property type="entry name" value="Caspase_cys_AS"/>
</dbReference>
<evidence type="ECO:0000256" key="10">
    <source>
        <dbReference type="ARBA" id="ARBA00038900"/>
    </source>
</evidence>
<dbReference type="GO" id="GO:0006508">
    <property type="term" value="P:proteolysis"/>
    <property type="evidence" value="ECO:0007669"/>
    <property type="project" value="UniProtKB-KW"/>
</dbReference>
<keyword evidence="5" id="KW-0053">Apoptosis</keyword>
<dbReference type="GO" id="GO:0030218">
    <property type="term" value="P:erythrocyte differentiation"/>
    <property type="evidence" value="ECO:0007669"/>
    <property type="project" value="TreeGrafter"/>
</dbReference>
<comment type="subcellular location">
    <subcellularLocation>
        <location evidence="1">Cytoplasm</location>
    </subcellularLocation>
</comment>
<dbReference type="InterPro" id="IPR002138">
    <property type="entry name" value="Pept_C14_p10"/>
</dbReference>
<dbReference type="PANTHER" id="PTHR10454">
    <property type="entry name" value="CASPASE"/>
    <property type="match status" value="1"/>
</dbReference>
<evidence type="ECO:0000256" key="8">
    <source>
        <dbReference type="ARBA" id="ARBA00023145"/>
    </source>
</evidence>
<dbReference type="OrthoDB" id="6116485at2759"/>
<evidence type="ECO:0000256" key="1">
    <source>
        <dbReference type="ARBA" id="ARBA00004496"/>
    </source>
</evidence>
<dbReference type="EC" id="3.4.22.56" evidence="10"/>
<dbReference type="InterPro" id="IPR002398">
    <property type="entry name" value="Pept_C14"/>
</dbReference>
<dbReference type="FunFam" id="3.40.50.1460:FF:000024">
    <property type="entry name" value="Caspase 21"/>
    <property type="match status" value="1"/>
</dbReference>
<dbReference type="PANTHER" id="PTHR10454:SF198">
    <property type="entry name" value="CASPASE-3"/>
    <property type="match status" value="1"/>
</dbReference>
<dbReference type="GeneID" id="115824236"/>
<dbReference type="GO" id="GO:0004197">
    <property type="term" value="F:cysteine-type endopeptidase activity"/>
    <property type="evidence" value="ECO:0007669"/>
    <property type="project" value="InterPro"/>
</dbReference>
<evidence type="ECO:0000259" key="13">
    <source>
        <dbReference type="PROSITE" id="PS50207"/>
    </source>
</evidence>
<keyword evidence="8" id="KW-0865">Zymogen</keyword>
<dbReference type="SUPFAM" id="SSF52129">
    <property type="entry name" value="Caspase-like"/>
    <property type="match status" value="1"/>
</dbReference>
<feature type="domain" description="Caspase family p10" evidence="13">
    <location>
        <begin position="175"/>
        <end position="261"/>
    </location>
</feature>
<dbReference type="CDD" id="cd00032">
    <property type="entry name" value="CASc"/>
    <property type="match status" value="1"/>
</dbReference>
<dbReference type="RefSeq" id="XP_030644206.1">
    <property type="nucleotide sequence ID" value="XM_030788346.1"/>
</dbReference>
<evidence type="ECO:0000256" key="6">
    <source>
        <dbReference type="ARBA" id="ARBA00022801"/>
    </source>
</evidence>
<dbReference type="AlphaFoldDB" id="A0A6J2WLM0"/>
<dbReference type="GO" id="GO:0030182">
    <property type="term" value="P:neuron differentiation"/>
    <property type="evidence" value="ECO:0007669"/>
    <property type="project" value="TreeGrafter"/>
</dbReference>
<dbReference type="GO" id="GO:0043525">
    <property type="term" value="P:positive regulation of neuron apoptotic process"/>
    <property type="evidence" value="ECO:0007669"/>
    <property type="project" value="TreeGrafter"/>
</dbReference>
<gene>
    <name evidence="16" type="primary">LOC115824236</name>
</gene>
<evidence type="ECO:0000256" key="7">
    <source>
        <dbReference type="ARBA" id="ARBA00022807"/>
    </source>
</evidence>
<evidence type="ECO:0000256" key="3">
    <source>
        <dbReference type="ARBA" id="ARBA00022490"/>
    </source>
</evidence>
<dbReference type="PRINTS" id="PR00376">
    <property type="entry name" value="IL1BCENZYME"/>
</dbReference>
<evidence type="ECO:0000256" key="2">
    <source>
        <dbReference type="ARBA" id="ARBA00010134"/>
    </source>
</evidence>
<dbReference type="PROSITE" id="PS50208">
    <property type="entry name" value="CASPASE_P20"/>
    <property type="match status" value="1"/>
</dbReference>
<dbReference type="InterPro" id="IPR016129">
    <property type="entry name" value="Caspase_his_AS"/>
</dbReference>
<keyword evidence="3" id="KW-0963">Cytoplasm</keyword>
<dbReference type="InterPro" id="IPR029030">
    <property type="entry name" value="Caspase-like_dom_sf"/>
</dbReference>
<dbReference type="InterPro" id="IPR011600">
    <property type="entry name" value="Pept_C14_caspase"/>
</dbReference>
<evidence type="ECO:0000313" key="15">
    <source>
        <dbReference type="Proteomes" id="UP000504632"/>
    </source>
</evidence>
<dbReference type="PROSITE" id="PS01121">
    <property type="entry name" value="CASPASE_HIS"/>
    <property type="match status" value="1"/>
</dbReference>
<dbReference type="Pfam" id="PF00656">
    <property type="entry name" value="Peptidase_C14"/>
    <property type="match status" value="1"/>
</dbReference>
<dbReference type="PROSITE" id="PS50207">
    <property type="entry name" value="CASPASE_P10"/>
    <property type="match status" value="1"/>
</dbReference>
<keyword evidence="15" id="KW-1185">Reference proteome</keyword>
<evidence type="ECO:0000256" key="11">
    <source>
        <dbReference type="ARBA" id="ARBA00039708"/>
    </source>
</evidence>
<reference evidence="16" key="2">
    <citation type="submission" date="2025-08" db="UniProtKB">
        <authorList>
            <consortium name="RefSeq"/>
        </authorList>
    </citation>
    <scope>IDENTIFICATION</scope>
</reference>
<dbReference type="PROSITE" id="PS01122">
    <property type="entry name" value="CASPASE_CYS"/>
    <property type="match status" value="1"/>
</dbReference>
<evidence type="ECO:0000256" key="9">
    <source>
        <dbReference type="ARBA" id="ARBA00036189"/>
    </source>
</evidence>
<dbReference type="FunCoup" id="A0A6J2WLM0">
    <property type="interactions" value="78"/>
</dbReference>
<evidence type="ECO:0000256" key="5">
    <source>
        <dbReference type="ARBA" id="ARBA00022703"/>
    </source>
</evidence>
<proteinExistence type="inferred from homology"/>
<reference evidence="15" key="1">
    <citation type="submission" date="2024-06" db="UniProtKB">
        <authorList>
            <consortium name="RefSeq"/>
        </authorList>
    </citation>
    <scope>NUCLEOTIDE SEQUENCE [LARGE SCALE GENOMIC DNA]</scope>
</reference>
<dbReference type="Gene3D" id="3.40.50.1460">
    <property type="match status" value="1"/>
</dbReference>
<dbReference type="GO" id="GO:0030216">
    <property type="term" value="P:keratinocyte differentiation"/>
    <property type="evidence" value="ECO:0007669"/>
    <property type="project" value="TreeGrafter"/>
</dbReference>
<evidence type="ECO:0000259" key="14">
    <source>
        <dbReference type="PROSITE" id="PS50208"/>
    </source>
</evidence>
<evidence type="ECO:0000256" key="4">
    <source>
        <dbReference type="ARBA" id="ARBA00022670"/>
    </source>
</evidence>
<dbReference type="InParanoid" id="A0A6J2WLM0"/>
<comment type="catalytic activity">
    <reaction evidence="9">
        <text>Strict requirement for an Asp residue at positions P1 and P4. It has a preferred cleavage sequence of Asp-Xaa-Xaa-Asp-|- with a hydrophobic amino-acid residue at P2 and a hydrophilic amino-acid residue at P3, although Val or Ala are also accepted at this position.</text>
        <dbReference type="EC" id="3.4.22.56"/>
    </reaction>
</comment>
<dbReference type="GO" id="GO:0031264">
    <property type="term" value="C:death-inducing signaling complex"/>
    <property type="evidence" value="ECO:0007669"/>
    <property type="project" value="TreeGrafter"/>
</dbReference>
<sequence length="262" mass="30141">MESKNSDIRETQDLFKWQYNCSHSKTYVGKCLIINNEEFNGQPEYRRKGTERDGERLLRTFKKLRFDVEVKKNLKKDEMIRVLQDVSKEKHKEMGCFVCVFLTHGAPGALYGSDLQTVPVRTLTSMLTADRCPTLQNKPKLFIFQACRGLQYDSGIETDSEAESSDFVGTSDVPEMDFLCCYSTAPGYYSWRNPGTGSVFINELCEMLEKYHDLEIIQILTRVSHQVATNFYSKTQNPNSDAKRQMPTILSTLTRELYLTAK</sequence>
<evidence type="ECO:0000256" key="12">
    <source>
        <dbReference type="RuleBase" id="RU003971"/>
    </source>
</evidence>
<keyword evidence="6" id="KW-0378">Hydrolase</keyword>
<dbReference type="GO" id="GO:0005737">
    <property type="term" value="C:cytoplasm"/>
    <property type="evidence" value="ECO:0007669"/>
    <property type="project" value="UniProtKB-SubCell"/>
</dbReference>
<dbReference type="Proteomes" id="UP000504632">
    <property type="component" value="Chromosome 11"/>
</dbReference>
<dbReference type="InterPro" id="IPR001309">
    <property type="entry name" value="Pept_C14_p20"/>
</dbReference>